<dbReference type="Proteomes" id="UP000543908">
    <property type="component" value="Unassembled WGS sequence"/>
</dbReference>
<dbReference type="RefSeq" id="WP_179028695.1">
    <property type="nucleotide sequence ID" value="NZ_JABUHS010000075.1"/>
</dbReference>
<evidence type="ECO:0000256" key="1">
    <source>
        <dbReference type="SAM" id="MobiDB-lite"/>
    </source>
</evidence>
<sequence length="115" mass="12235">MRPSKQHLPTLMLSLCIVACSLLASQAAAVSRAAPDFTGSIKSPGYDAHTLKLLGEVTMSSRWRRPIPRPRTKAATLSAQGPLGHTSAPWSAARVPSALARGMTFKKLLRRGGMG</sequence>
<evidence type="ECO:0000256" key="2">
    <source>
        <dbReference type="SAM" id="SignalP"/>
    </source>
</evidence>
<proteinExistence type="predicted"/>
<reference evidence="3 4" key="1">
    <citation type="submission" date="2020-05" db="EMBL/GenBank/DDBJ databases">
        <title>Onion-isolated Pseudomonas sp.</title>
        <authorList>
            <person name="Fujikawa T."/>
            <person name="Sawada H."/>
        </authorList>
    </citation>
    <scope>NUCLEOTIDE SEQUENCE [LARGE SCALE GENOMIC DNA]</scope>
    <source>
        <strain evidence="3 4">MAFF 301512</strain>
    </source>
</reference>
<evidence type="ECO:0000313" key="4">
    <source>
        <dbReference type="Proteomes" id="UP000543908"/>
    </source>
</evidence>
<gene>
    <name evidence="3" type="ORF">HT123_10970</name>
</gene>
<dbReference type="EMBL" id="JABUHS010000075">
    <property type="protein sequence ID" value="NWN61637.1"/>
    <property type="molecule type" value="Genomic_DNA"/>
</dbReference>
<dbReference type="AlphaFoldDB" id="A0A7Y8RMD1"/>
<feature type="signal peptide" evidence="2">
    <location>
        <begin position="1"/>
        <end position="29"/>
    </location>
</feature>
<feature type="chain" id="PRO_5031486129" evidence="2">
    <location>
        <begin position="30"/>
        <end position="115"/>
    </location>
</feature>
<accession>A0A7Y8RMD1</accession>
<organism evidence="3 4">
    <name type="scientific">Pseudomonas allii</name>
    <dbReference type="NCBI Taxonomy" id="2740531"/>
    <lineage>
        <taxon>Bacteria</taxon>
        <taxon>Pseudomonadati</taxon>
        <taxon>Pseudomonadota</taxon>
        <taxon>Gammaproteobacteria</taxon>
        <taxon>Pseudomonadales</taxon>
        <taxon>Pseudomonadaceae</taxon>
        <taxon>Pseudomonas</taxon>
    </lineage>
</organism>
<protein>
    <submittedName>
        <fullName evidence="3">Uncharacterized protein</fullName>
    </submittedName>
</protein>
<name>A0A7Y8RMD1_9PSED</name>
<evidence type="ECO:0000313" key="3">
    <source>
        <dbReference type="EMBL" id="NWN61637.1"/>
    </source>
</evidence>
<keyword evidence="2" id="KW-0732">Signal</keyword>
<comment type="caution">
    <text evidence="3">The sequence shown here is derived from an EMBL/GenBank/DDBJ whole genome shotgun (WGS) entry which is preliminary data.</text>
</comment>
<feature type="region of interest" description="Disordered" evidence="1">
    <location>
        <begin position="66"/>
        <end position="89"/>
    </location>
</feature>